<organism evidence="1 2">
    <name type="scientific">Lupinus albus</name>
    <name type="common">White lupine</name>
    <name type="synonym">Lupinus termis</name>
    <dbReference type="NCBI Taxonomy" id="3870"/>
    <lineage>
        <taxon>Eukaryota</taxon>
        <taxon>Viridiplantae</taxon>
        <taxon>Streptophyta</taxon>
        <taxon>Embryophyta</taxon>
        <taxon>Tracheophyta</taxon>
        <taxon>Spermatophyta</taxon>
        <taxon>Magnoliopsida</taxon>
        <taxon>eudicotyledons</taxon>
        <taxon>Gunneridae</taxon>
        <taxon>Pentapetalae</taxon>
        <taxon>rosids</taxon>
        <taxon>fabids</taxon>
        <taxon>Fabales</taxon>
        <taxon>Fabaceae</taxon>
        <taxon>Papilionoideae</taxon>
        <taxon>50 kb inversion clade</taxon>
        <taxon>genistoids sensu lato</taxon>
        <taxon>core genistoids</taxon>
        <taxon>Genisteae</taxon>
        <taxon>Lupinus</taxon>
    </lineage>
</organism>
<gene>
    <name evidence="1" type="ORF">Lalb_Chr06g0160781</name>
</gene>
<keyword evidence="2" id="KW-1185">Reference proteome</keyword>
<name>A0A6A4QBQ7_LUPAL</name>
<proteinExistence type="predicted"/>
<accession>A0A6A4QBQ7</accession>
<protein>
    <recommendedName>
        <fullName evidence="3">RNase H type-1 domain-containing protein</fullName>
    </recommendedName>
</protein>
<dbReference type="EMBL" id="WOCE01000006">
    <property type="protein sequence ID" value="KAE9611271.1"/>
    <property type="molecule type" value="Genomic_DNA"/>
</dbReference>
<evidence type="ECO:0000313" key="2">
    <source>
        <dbReference type="Proteomes" id="UP000447434"/>
    </source>
</evidence>
<dbReference type="Proteomes" id="UP000447434">
    <property type="component" value="Chromosome 6"/>
</dbReference>
<evidence type="ECO:0000313" key="1">
    <source>
        <dbReference type="EMBL" id="KAE9611271.1"/>
    </source>
</evidence>
<reference evidence="2" key="1">
    <citation type="journal article" date="2020" name="Nat. Commun.">
        <title>Genome sequence of the cluster root forming white lupin.</title>
        <authorList>
            <person name="Hufnagel B."/>
            <person name="Marques A."/>
            <person name="Soriano A."/>
            <person name="Marques L."/>
            <person name="Divol F."/>
            <person name="Doumas P."/>
            <person name="Sallet E."/>
            <person name="Mancinotti D."/>
            <person name="Carrere S."/>
            <person name="Marande W."/>
            <person name="Arribat S."/>
            <person name="Keller J."/>
            <person name="Huneau C."/>
            <person name="Blein T."/>
            <person name="Aime D."/>
            <person name="Laguerre M."/>
            <person name="Taylor J."/>
            <person name="Schubert V."/>
            <person name="Nelson M."/>
            <person name="Geu-Flores F."/>
            <person name="Crespi M."/>
            <person name="Gallardo-Guerrero K."/>
            <person name="Delaux P.-M."/>
            <person name="Salse J."/>
            <person name="Berges H."/>
            <person name="Guyot R."/>
            <person name="Gouzy J."/>
            <person name="Peret B."/>
        </authorList>
    </citation>
    <scope>NUCLEOTIDE SEQUENCE [LARGE SCALE GENOMIC DNA]</scope>
    <source>
        <strain evidence="2">cv. Amiga</strain>
    </source>
</reference>
<sequence length="79" mass="9623">MFFYPWRLANKWRICKMWISSMRFKVSYIFREGNTCADKLTSFGVSSKVYTWWDVTPSFIFEEVNKNRLGLPNYRCNFL</sequence>
<dbReference type="OrthoDB" id="1731261at2759"/>
<comment type="caution">
    <text evidence="1">The sequence shown here is derived from an EMBL/GenBank/DDBJ whole genome shotgun (WGS) entry which is preliminary data.</text>
</comment>
<dbReference type="AlphaFoldDB" id="A0A6A4QBQ7"/>
<evidence type="ECO:0008006" key="3">
    <source>
        <dbReference type="Google" id="ProtNLM"/>
    </source>
</evidence>